<name>A0A834Z666_TETSI</name>
<dbReference type="InterPro" id="IPR058541">
    <property type="entry name" value="Ig_TPPC8_1st"/>
</dbReference>
<dbReference type="InterPro" id="IPR000727">
    <property type="entry name" value="T_SNARE_dom"/>
</dbReference>
<dbReference type="FunFam" id="1.20.5.110:FF:000008">
    <property type="entry name" value="Syntaxin 132"/>
    <property type="match status" value="1"/>
</dbReference>
<evidence type="ECO:0000256" key="2">
    <source>
        <dbReference type="ARBA" id="ARBA00022448"/>
    </source>
</evidence>
<evidence type="ECO:0000256" key="7">
    <source>
        <dbReference type="SAM" id="Phobius"/>
    </source>
</evidence>
<evidence type="ECO:0000259" key="8">
    <source>
        <dbReference type="PROSITE" id="PS50192"/>
    </source>
</evidence>
<dbReference type="GO" id="GO:0006886">
    <property type="term" value="P:intracellular protein transport"/>
    <property type="evidence" value="ECO:0007669"/>
    <property type="project" value="InterPro"/>
</dbReference>
<dbReference type="InterPro" id="IPR006011">
    <property type="entry name" value="Syntaxin_N"/>
</dbReference>
<sequence length="1239" mass="138461">MLERKRNFNDPFISLTMFPGSGGRGRWLIFRRLEQERMTAGGPSSEALHSEKIPSDTKSSQRLEKAMICVFFGCSGDWSSKETQLNLLMLFHDEVTIAPIDDVNVRESLWQSLEENMVPSFPTIKTNWLEPKLKFSSKKYKESNVCVAGEAIKVDIEFKNPLQISISISGVSLVCELSARSEAMESELDHQYVSAADAHRSTTGLQDDPEFRKLTSIWELNSGISSLTLSDADFSLGGGETIVVQLMVTPKVEGILKIVGLRWKLSDSVVGYHDFDSNLVKKKIMKGRRKATQSSSNNLDFIVIKSLPKLEGLIHHLPKRTYAGDFRRLMLELRNQSEFPVKNMKMKISHPRFLNIGSQEDMNIEFPAGLEKQKNYKHSGVQANAVIGSTSLFSFPEDMEVQGGTPFLWPLWLRAADSGDISLDISIYYEMGDLSGDMRYRTLRMHYTLEVSPSMDVSVQISPCPSRFQEFLVRMDVVNRTSSESFRLLQLSSVGFQWEILSLQRDSTVCPSQLLVAGQALSCFFKLKNRRKSATSEDNVSSLAPLQGSDVKLGPPGSSEALFDAFSSPLADFHHYERLHQGKSIQGYPSTLDFILISQLQKNNVNPGLSNPPELFSHHMCHCSIGSTSPIWWLMDGPRTVNHDFSISVCEIRFRMAIHNSSDAAASIRINTFDATLSTGQSSDAAAAVQSPVSSGNQTGWHDVSLVNDIKVTSDVLGSQFGKSLLPDSVAPFVWSGSSSTRVEVEPMSTTEVPLQICVFSPGTYDLSNYALHWNLQLSNDQGYAGDRTRESSGTSTGHPYYLSFFHADSPSITEELSRRSCKFVSKRRKNIIDEVVPEAANKEEAAVLFFLIYLHYNSPNSPFSLPQSKPISVSSSINPFHQSLRPERKTLSNSHRLKKKKKPEKMNDLFSGSFSRFKSDDGDRQASPGIRDGGVQMGSMGVNLDKFFEDVEGIKDELKEVEKLQQRLQDSHEESKTLHNAKSIKDLRSKMDSDVSLALKKAKLIKVRLESLDRVNAANRSLPGCGPGSSADRTRTSVVSGLRKKLKDSMEGFNTLRQEIASEHKETVERRYFTVTGEKADEKTVEMLISTGESETFLQKAIQEQGRGRVMDTIQEIQERHGAAREMERSLLELQQVFMDMAVLVQAQGEQLDDIESQVGRASSFVRGGTQELQTARKHQRNTRKWTCYAIILLLIITLIIVLPIVIPRLNNNNNNSNNSNNNNNNNNTPLPPPPPQG</sequence>
<dbReference type="Pfam" id="PF24542">
    <property type="entry name" value="Ig_TPPC8_C"/>
    <property type="match status" value="1"/>
</dbReference>
<dbReference type="FunFam" id="1.20.58.70:FF:000003">
    <property type="entry name" value="Qa-SNARE, Sso1/Syntaxin1-type, SYP12A-group"/>
    <property type="match status" value="1"/>
</dbReference>
<dbReference type="GO" id="GO:0016020">
    <property type="term" value="C:membrane"/>
    <property type="evidence" value="ECO:0007669"/>
    <property type="project" value="InterPro"/>
</dbReference>
<dbReference type="InterPro" id="IPR058538">
    <property type="entry name" value="Ig_TPPC8_2nd"/>
</dbReference>
<dbReference type="Pfam" id="PF00804">
    <property type="entry name" value="Syntaxin"/>
    <property type="match status" value="1"/>
</dbReference>
<keyword evidence="10" id="KW-1185">Reference proteome</keyword>
<dbReference type="CDD" id="cd15848">
    <property type="entry name" value="SNARE_syntaxin1-like"/>
    <property type="match status" value="1"/>
</dbReference>
<dbReference type="InterPro" id="IPR006012">
    <property type="entry name" value="Syntaxin/epimorphin_CS"/>
</dbReference>
<feature type="region of interest" description="Disordered" evidence="6">
    <location>
        <begin position="40"/>
        <end position="59"/>
    </location>
</feature>
<feature type="compositionally biased region" description="Basic and acidic residues" evidence="6">
    <location>
        <begin position="48"/>
        <end position="59"/>
    </location>
</feature>
<dbReference type="InterPro" id="IPR010989">
    <property type="entry name" value="SNARE"/>
</dbReference>
<dbReference type="AlphaFoldDB" id="A0A834Z666"/>
<dbReference type="InterPro" id="IPR024420">
    <property type="entry name" value="TRAPP_III_complex_Trs85"/>
</dbReference>
<dbReference type="PROSITE" id="PS00914">
    <property type="entry name" value="SYNTAXIN"/>
    <property type="match status" value="1"/>
</dbReference>
<keyword evidence="5" id="KW-0175">Coiled coil</keyword>
<keyword evidence="2" id="KW-0813">Transport</keyword>
<dbReference type="EMBL" id="JABCRI010000011">
    <property type="protein sequence ID" value="KAF8397986.1"/>
    <property type="molecule type" value="Genomic_DNA"/>
</dbReference>
<keyword evidence="7" id="KW-1133">Transmembrane helix</keyword>
<dbReference type="Pfam" id="PF24545">
    <property type="entry name" value="Ig_TPPC8_1st"/>
    <property type="match status" value="1"/>
</dbReference>
<feature type="transmembrane region" description="Helical" evidence="7">
    <location>
        <begin position="1187"/>
        <end position="1208"/>
    </location>
</feature>
<reference evidence="9 10" key="1">
    <citation type="submission" date="2020-04" db="EMBL/GenBank/DDBJ databases">
        <title>Plant Genome Project.</title>
        <authorList>
            <person name="Zhang R.-G."/>
        </authorList>
    </citation>
    <scope>NUCLEOTIDE SEQUENCE [LARGE SCALE GENOMIC DNA]</scope>
    <source>
        <strain evidence="9">YNK0</strain>
        <tissue evidence="9">Leaf</tissue>
    </source>
</reference>
<comment type="caution">
    <text evidence="9">The sequence shown here is derived from an EMBL/GenBank/DDBJ whole genome shotgun (WGS) entry which is preliminary data.</text>
</comment>
<accession>A0A834Z666</accession>
<proteinExistence type="inferred from homology"/>
<dbReference type="OrthoDB" id="437922at2759"/>
<evidence type="ECO:0000256" key="6">
    <source>
        <dbReference type="SAM" id="MobiDB-lite"/>
    </source>
</evidence>
<dbReference type="Pfam" id="PF24544">
    <property type="entry name" value="Ig_TPPC8_2nd"/>
    <property type="match status" value="1"/>
</dbReference>
<protein>
    <recommendedName>
        <fullName evidence="8">t-SNARE coiled-coil homology domain-containing protein</fullName>
    </recommendedName>
</protein>
<dbReference type="CDD" id="cd00179">
    <property type="entry name" value="SynN"/>
    <property type="match status" value="1"/>
</dbReference>
<feature type="compositionally biased region" description="Low complexity" evidence="6">
    <location>
        <begin position="1218"/>
        <end position="1229"/>
    </location>
</feature>
<dbReference type="GO" id="GO:0005484">
    <property type="term" value="F:SNAP receptor activity"/>
    <property type="evidence" value="ECO:0007669"/>
    <property type="project" value="InterPro"/>
</dbReference>
<dbReference type="Proteomes" id="UP000655225">
    <property type="component" value="Unassembled WGS sequence"/>
</dbReference>
<feature type="region of interest" description="Disordered" evidence="6">
    <location>
        <begin position="1022"/>
        <end position="1041"/>
    </location>
</feature>
<keyword evidence="7" id="KW-0812">Transmembrane</keyword>
<evidence type="ECO:0000313" key="10">
    <source>
        <dbReference type="Proteomes" id="UP000655225"/>
    </source>
</evidence>
<dbReference type="GO" id="GO:1990072">
    <property type="term" value="C:TRAPPIII protein complex"/>
    <property type="evidence" value="ECO:0007669"/>
    <property type="project" value="TreeGrafter"/>
</dbReference>
<feature type="region of interest" description="Disordered" evidence="6">
    <location>
        <begin position="1218"/>
        <end position="1239"/>
    </location>
</feature>
<feature type="domain" description="T-SNARE coiled-coil homology" evidence="8">
    <location>
        <begin position="1115"/>
        <end position="1177"/>
    </location>
</feature>
<dbReference type="PANTHER" id="PTHR12975:SF6">
    <property type="entry name" value="TRAFFICKING PROTEIN PARTICLE COMPLEX SUBUNIT 8"/>
    <property type="match status" value="1"/>
</dbReference>
<dbReference type="PROSITE" id="PS50192">
    <property type="entry name" value="T_SNARE"/>
    <property type="match status" value="1"/>
</dbReference>
<evidence type="ECO:0000256" key="3">
    <source>
        <dbReference type="ARBA" id="ARBA00022927"/>
    </source>
</evidence>
<dbReference type="Gene3D" id="1.20.5.110">
    <property type="match status" value="1"/>
</dbReference>
<dbReference type="SMART" id="SM00503">
    <property type="entry name" value="SynN"/>
    <property type="match status" value="1"/>
</dbReference>
<keyword evidence="7" id="KW-0472">Membrane</keyword>
<dbReference type="PANTHER" id="PTHR12975">
    <property type="entry name" value="TRANSPORT PROTEIN TRAPP"/>
    <property type="match status" value="1"/>
</dbReference>
<keyword evidence="3" id="KW-0653">Protein transport</keyword>
<dbReference type="InterPro" id="IPR057651">
    <property type="entry name" value="Ig_TPPC8_C"/>
</dbReference>
<dbReference type="GO" id="GO:0016192">
    <property type="term" value="P:vesicle-mediated transport"/>
    <property type="evidence" value="ECO:0007669"/>
    <property type="project" value="InterPro"/>
</dbReference>
<dbReference type="Pfam" id="PF05739">
    <property type="entry name" value="SNARE"/>
    <property type="match status" value="1"/>
</dbReference>
<evidence type="ECO:0000256" key="1">
    <source>
        <dbReference type="ARBA" id="ARBA00009063"/>
    </source>
</evidence>
<evidence type="ECO:0000256" key="4">
    <source>
        <dbReference type="RuleBase" id="RU003858"/>
    </source>
</evidence>
<dbReference type="SUPFAM" id="SSF47661">
    <property type="entry name" value="t-snare proteins"/>
    <property type="match status" value="1"/>
</dbReference>
<gene>
    <name evidence="9" type="ORF">HHK36_016912</name>
</gene>
<evidence type="ECO:0000313" key="9">
    <source>
        <dbReference type="EMBL" id="KAF8397986.1"/>
    </source>
</evidence>
<dbReference type="SMART" id="SM00397">
    <property type="entry name" value="t_SNARE"/>
    <property type="match status" value="1"/>
</dbReference>
<evidence type="ECO:0000256" key="5">
    <source>
        <dbReference type="SAM" id="Coils"/>
    </source>
</evidence>
<comment type="similarity">
    <text evidence="1 4">Belongs to the syntaxin family.</text>
</comment>
<feature type="region of interest" description="Disordered" evidence="6">
    <location>
        <begin position="878"/>
        <end position="936"/>
    </location>
</feature>
<feature type="coiled-coil region" evidence="5">
    <location>
        <begin position="945"/>
        <end position="982"/>
    </location>
</feature>
<organism evidence="9 10">
    <name type="scientific">Tetracentron sinense</name>
    <name type="common">Spur-leaf</name>
    <dbReference type="NCBI Taxonomy" id="13715"/>
    <lineage>
        <taxon>Eukaryota</taxon>
        <taxon>Viridiplantae</taxon>
        <taxon>Streptophyta</taxon>
        <taxon>Embryophyta</taxon>
        <taxon>Tracheophyta</taxon>
        <taxon>Spermatophyta</taxon>
        <taxon>Magnoliopsida</taxon>
        <taxon>Trochodendrales</taxon>
        <taxon>Trochodendraceae</taxon>
        <taxon>Tetracentron</taxon>
    </lineage>
</organism>
<dbReference type="Gene3D" id="1.20.58.70">
    <property type="match status" value="1"/>
</dbReference>